<accession>A0A1H2F5Z9</accession>
<dbReference type="AlphaFoldDB" id="A0A1H2F5Z9"/>
<dbReference type="EMBL" id="FNLN01000018">
    <property type="protein sequence ID" value="SDU02747.1"/>
    <property type="molecule type" value="Genomic_DNA"/>
</dbReference>
<sequence length="93" mass="10373">MKIFGYQGNLSLGEIQTQIRFQEAGALKLVDCVASTDKSNQPINILKFEELAEIPNDIVLVKANDPKPTGTSEKVLTDVLVINNQFTTIDFYR</sequence>
<reference evidence="2" key="1">
    <citation type="submission" date="2016-10" db="EMBL/GenBank/DDBJ databases">
        <authorList>
            <person name="Varghese N."/>
            <person name="Submissions S."/>
        </authorList>
    </citation>
    <scope>NUCLEOTIDE SEQUENCE [LARGE SCALE GENOMIC DNA]</scope>
    <source>
        <strain evidence="2">Nm10</strain>
    </source>
</reference>
<evidence type="ECO:0000313" key="1">
    <source>
        <dbReference type="EMBL" id="SDU02747.1"/>
    </source>
</evidence>
<gene>
    <name evidence="1" type="ORF">SAMN05216406_11813</name>
</gene>
<evidence type="ECO:0000313" key="2">
    <source>
        <dbReference type="Proteomes" id="UP000182882"/>
    </source>
</evidence>
<name>A0A1H2F5Z9_9PROT</name>
<dbReference type="Proteomes" id="UP000182882">
    <property type="component" value="Unassembled WGS sequence"/>
</dbReference>
<dbReference type="RefSeq" id="WP_062558129.1">
    <property type="nucleotide sequence ID" value="NZ_CP013341.1"/>
</dbReference>
<protein>
    <submittedName>
        <fullName evidence="1">Uncharacterized protein</fullName>
    </submittedName>
</protein>
<organism evidence="1 2">
    <name type="scientific">Nitrosomonas ureae</name>
    <dbReference type="NCBI Taxonomy" id="44577"/>
    <lineage>
        <taxon>Bacteria</taxon>
        <taxon>Pseudomonadati</taxon>
        <taxon>Pseudomonadota</taxon>
        <taxon>Betaproteobacteria</taxon>
        <taxon>Nitrosomonadales</taxon>
        <taxon>Nitrosomonadaceae</taxon>
        <taxon>Nitrosomonas</taxon>
    </lineage>
</organism>
<dbReference type="KEGG" id="nur:ATY38_03790"/>
<proteinExistence type="predicted"/>
<keyword evidence="2" id="KW-1185">Reference proteome</keyword>